<keyword evidence="2" id="KW-1185">Reference proteome</keyword>
<protein>
    <submittedName>
        <fullName evidence="1">Uncharacterized protein</fullName>
    </submittedName>
</protein>
<dbReference type="Proteomes" id="UP001143856">
    <property type="component" value="Unassembled WGS sequence"/>
</dbReference>
<name>A0ACC1PGR4_9PEZI</name>
<reference evidence="1" key="1">
    <citation type="submission" date="2022-10" db="EMBL/GenBank/DDBJ databases">
        <title>Genome Sequence of Xylaria curta.</title>
        <authorList>
            <person name="Buettner E."/>
        </authorList>
    </citation>
    <scope>NUCLEOTIDE SEQUENCE</scope>
    <source>
        <strain evidence="1">Babe10</strain>
    </source>
</reference>
<sequence length="142" mass="15234">MSNYISERPAGREHIPLYPKGFVGLRILQLVLGVICLGLTAYSVAVAPITGAVLMLFTAIVTLISSIYVLVSHFGPPAAYNYWAIMGLDIFLVVFWLISFALLASQAALLIAYGAYYYGYFTGYTILGSIVAAAAGLGGINW</sequence>
<evidence type="ECO:0000313" key="2">
    <source>
        <dbReference type="Proteomes" id="UP001143856"/>
    </source>
</evidence>
<comment type="caution">
    <text evidence="1">The sequence shown here is derived from an EMBL/GenBank/DDBJ whole genome shotgun (WGS) entry which is preliminary data.</text>
</comment>
<evidence type="ECO:0000313" key="1">
    <source>
        <dbReference type="EMBL" id="KAJ2990843.1"/>
    </source>
</evidence>
<organism evidence="1 2">
    <name type="scientific">Xylaria curta</name>
    <dbReference type="NCBI Taxonomy" id="42375"/>
    <lineage>
        <taxon>Eukaryota</taxon>
        <taxon>Fungi</taxon>
        <taxon>Dikarya</taxon>
        <taxon>Ascomycota</taxon>
        <taxon>Pezizomycotina</taxon>
        <taxon>Sordariomycetes</taxon>
        <taxon>Xylariomycetidae</taxon>
        <taxon>Xylariales</taxon>
        <taxon>Xylariaceae</taxon>
        <taxon>Xylaria</taxon>
    </lineage>
</organism>
<dbReference type="EMBL" id="JAPDGR010000377">
    <property type="protein sequence ID" value="KAJ2990843.1"/>
    <property type="molecule type" value="Genomic_DNA"/>
</dbReference>
<proteinExistence type="predicted"/>
<accession>A0ACC1PGR4</accession>
<gene>
    <name evidence="1" type="ORF">NUW58_g2758</name>
</gene>